<feature type="compositionally biased region" description="Basic and acidic residues" evidence="1">
    <location>
        <begin position="15"/>
        <end position="39"/>
    </location>
</feature>
<evidence type="ECO:0000313" key="2">
    <source>
        <dbReference type="EMBL" id="KAG5554209.1"/>
    </source>
</evidence>
<dbReference type="AlphaFoldDB" id="A0AAV6KPL8"/>
<dbReference type="PANTHER" id="PTHR33401">
    <property type="entry name" value="LIGHT-HARVESTING COMPLEX-LIKE PROTEIN OHP2, CHLOROPLASTIC"/>
    <property type="match status" value="1"/>
</dbReference>
<keyword evidence="3" id="KW-1185">Reference proteome</keyword>
<reference evidence="2" key="1">
    <citation type="submission" date="2020-08" db="EMBL/GenBank/DDBJ databases">
        <title>Plant Genome Project.</title>
        <authorList>
            <person name="Zhang R.-G."/>
        </authorList>
    </citation>
    <scope>NUCLEOTIDE SEQUENCE</scope>
    <source>
        <strain evidence="2">WSP0</strain>
        <tissue evidence="2">Leaf</tissue>
    </source>
</reference>
<sequence>MDGNGKECSNVKNCSESKPRVSVGDSEKVELNGGIHEDNETQSLLPPGPPRRGGLSKKSGNPRRKVQWNDRNGNKLAEVVIFQPSLLGLLLDLQKIGCTLLKAGDVSDSDDDEDSDSCMCAIM</sequence>
<dbReference type="EMBL" id="JACTNZ010000004">
    <property type="protein sequence ID" value="KAG5554209.1"/>
    <property type="molecule type" value="Genomic_DNA"/>
</dbReference>
<evidence type="ECO:0000313" key="3">
    <source>
        <dbReference type="Proteomes" id="UP000823749"/>
    </source>
</evidence>
<gene>
    <name evidence="2" type="ORF">RHGRI_011911</name>
</gene>
<protein>
    <submittedName>
        <fullName evidence="2">Uncharacterized protein</fullName>
    </submittedName>
</protein>
<feature type="region of interest" description="Disordered" evidence="1">
    <location>
        <begin position="1"/>
        <end position="69"/>
    </location>
</feature>
<accession>A0AAV6KPL8</accession>
<dbReference type="Proteomes" id="UP000823749">
    <property type="component" value="Chromosome 4"/>
</dbReference>
<proteinExistence type="predicted"/>
<name>A0AAV6KPL8_9ERIC</name>
<dbReference type="PANTHER" id="PTHR33401:SF2">
    <property type="entry name" value="OS03G0138400 PROTEIN"/>
    <property type="match status" value="1"/>
</dbReference>
<evidence type="ECO:0000256" key="1">
    <source>
        <dbReference type="SAM" id="MobiDB-lite"/>
    </source>
</evidence>
<comment type="caution">
    <text evidence="2">The sequence shown here is derived from an EMBL/GenBank/DDBJ whole genome shotgun (WGS) entry which is preliminary data.</text>
</comment>
<organism evidence="2 3">
    <name type="scientific">Rhododendron griersonianum</name>
    <dbReference type="NCBI Taxonomy" id="479676"/>
    <lineage>
        <taxon>Eukaryota</taxon>
        <taxon>Viridiplantae</taxon>
        <taxon>Streptophyta</taxon>
        <taxon>Embryophyta</taxon>
        <taxon>Tracheophyta</taxon>
        <taxon>Spermatophyta</taxon>
        <taxon>Magnoliopsida</taxon>
        <taxon>eudicotyledons</taxon>
        <taxon>Gunneridae</taxon>
        <taxon>Pentapetalae</taxon>
        <taxon>asterids</taxon>
        <taxon>Ericales</taxon>
        <taxon>Ericaceae</taxon>
        <taxon>Ericoideae</taxon>
        <taxon>Rhodoreae</taxon>
        <taxon>Rhododendron</taxon>
    </lineage>
</organism>